<feature type="non-terminal residue" evidence="4">
    <location>
        <position position="1"/>
    </location>
</feature>
<evidence type="ECO:0000256" key="2">
    <source>
        <dbReference type="ARBA" id="ARBA00022737"/>
    </source>
</evidence>
<evidence type="ECO:0000256" key="3">
    <source>
        <dbReference type="PROSITE-ProRule" id="PRU00221"/>
    </source>
</evidence>
<evidence type="ECO:0000313" key="5">
    <source>
        <dbReference type="Proteomes" id="UP000292082"/>
    </source>
</evidence>
<dbReference type="InterPro" id="IPR001680">
    <property type="entry name" value="WD40_rpt"/>
</dbReference>
<keyword evidence="2" id="KW-0677">Repeat</keyword>
<feature type="repeat" description="WD" evidence="3">
    <location>
        <begin position="70"/>
        <end position="111"/>
    </location>
</feature>
<dbReference type="Pfam" id="PF00400">
    <property type="entry name" value="WD40"/>
    <property type="match status" value="3"/>
</dbReference>
<sequence>SLDSEWIATGSDVNAIILWDANGRVCHERVAHGGRVNSLAFSPDNQHLASTGEDYQVAVLNLGQGHSLLFRGHTDQLEAIAFNPDSTRLATASNDHTVRVWDVQTGASHVVLQQHLKGVEDATFSPDGKLLLSASSDKTIKI</sequence>
<keyword evidence="5" id="KW-1185">Reference proteome</keyword>
<dbReference type="EMBL" id="ML145097">
    <property type="protein sequence ID" value="TBU61598.1"/>
    <property type="molecule type" value="Genomic_DNA"/>
</dbReference>
<dbReference type="InterPro" id="IPR015943">
    <property type="entry name" value="WD40/YVTN_repeat-like_dom_sf"/>
</dbReference>
<dbReference type="PROSITE" id="PS50294">
    <property type="entry name" value="WD_REPEATS_REGION"/>
    <property type="match status" value="2"/>
</dbReference>
<reference evidence="4 5" key="1">
    <citation type="submission" date="2019-01" db="EMBL/GenBank/DDBJ databases">
        <title>Draft genome sequences of three monokaryotic isolates of the white-rot basidiomycete fungus Dichomitus squalens.</title>
        <authorList>
            <consortium name="DOE Joint Genome Institute"/>
            <person name="Lopez S.C."/>
            <person name="Andreopoulos B."/>
            <person name="Pangilinan J."/>
            <person name="Lipzen A."/>
            <person name="Riley R."/>
            <person name="Ahrendt S."/>
            <person name="Ng V."/>
            <person name="Barry K."/>
            <person name="Daum C."/>
            <person name="Grigoriev I.V."/>
            <person name="Hilden K.S."/>
            <person name="Makela M.R."/>
            <person name="de Vries R.P."/>
        </authorList>
    </citation>
    <scope>NUCLEOTIDE SEQUENCE [LARGE SCALE GENOMIC DNA]</scope>
    <source>
        <strain evidence="4 5">CBS 464.89</strain>
    </source>
</reference>
<dbReference type="SUPFAM" id="SSF50978">
    <property type="entry name" value="WD40 repeat-like"/>
    <property type="match status" value="1"/>
</dbReference>
<gene>
    <name evidence="4" type="ORF">BD310DRAFT_812904</name>
</gene>
<dbReference type="Proteomes" id="UP000292082">
    <property type="component" value="Unassembled WGS sequence"/>
</dbReference>
<dbReference type="Gene3D" id="2.130.10.10">
    <property type="entry name" value="YVTN repeat-like/Quinoprotein amine dehydrogenase"/>
    <property type="match status" value="1"/>
</dbReference>
<feature type="repeat" description="WD" evidence="3">
    <location>
        <begin position="112"/>
        <end position="142"/>
    </location>
</feature>
<feature type="repeat" description="WD" evidence="3">
    <location>
        <begin position="29"/>
        <end position="70"/>
    </location>
</feature>
<evidence type="ECO:0000256" key="1">
    <source>
        <dbReference type="ARBA" id="ARBA00022574"/>
    </source>
</evidence>
<dbReference type="InterPro" id="IPR036322">
    <property type="entry name" value="WD40_repeat_dom_sf"/>
</dbReference>
<dbReference type="SMART" id="SM00320">
    <property type="entry name" value="WD40"/>
    <property type="match status" value="3"/>
</dbReference>
<proteinExistence type="predicted"/>
<accession>A0A4V6MWW1</accession>
<dbReference type="AlphaFoldDB" id="A0A4V6MWW1"/>
<dbReference type="PRINTS" id="PR00320">
    <property type="entry name" value="GPROTEINBRPT"/>
</dbReference>
<dbReference type="STRING" id="114155.A0A4V6MWW1"/>
<keyword evidence="1 3" id="KW-0853">WD repeat</keyword>
<dbReference type="PROSITE" id="PS00678">
    <property type="entry name" value="WD_REPEATS_1"/>
    <property type="match status" value="1"/>
</dbReference>
<dbReference type="PANTHER" id="PTHR19879">
    <property type="entry name" value="TRANSCRIPTION INITIATION FACTOR TFIID"/>
    <property type="match status" value="1"/>
</dbReference>
<evidence type="ECO:0000313" key="4">
    <source>
        <dbReference type="EMBL" id="TBU61598.1"/>
    </source>
</evidence>
<protein>
    <submittedName>
        <fullName evidence="4">WD40-repeat-containing domain protein</fullName>
    </submittedName>
</protein>
<dbReference type="InterPro" id="IPR019775">
    <property type="entry name" value="WD40_repeat_CS"/>
</dbReference>
<organism evidence="4 5">
    <name type="scientific">Dichomitus squalens</name>
    <dbReference type="NCBI Taxonomy" id="114155"/>
    <lineage>
        <taxon>Eukaryota</taxon>
        <taxon>Fungi</taxon>
        <taxon>Dikarya</taxon>
        <taxon>Basidiomycota</taxon>
        <taxon>Agaricomycotina</taxon>
        <taxon>Agaricomycetes</taxon>
        <taxon>Polyporales</taxon>
        <taxon>Polyporaceae</taxon>
        <taxon>Dichomitus</taxon>
    </lineage>
</organism>
<name>A0A4V6MWW1_9APHY</name>
<dbReference type="InterPro" id="IPR020472">
    <property type="entry name" value="WD40_PAC1"/>
</dbReference>
<dbReference type="PROSITE" id="PS50082">
    <property type="entry name" value="WD_REPEATS_2"/>
    <property type="match status" value="3"/>
</dbReference>
<dbReference type="PANTHER" id="PTHR19879:SF9">
    <property type="entry name" value="TRANSCRIPTION INITIATION FACTOR TFIID SUBUNIT 5"/>
    <property type="match status" value="1"/>
</dbReference>